<feature type="region of interest" description="Disordered" evidence="1">
    <location>
        <begin position="322"/>
        <end position="392"/>
    </location>
</feature>
<dbReference type="GeneID" id="8624300"/>
<name>Q54QG8_DICDI</name>
<dbReference type="OMA" id="RTINWIL"/>
<evidence type="ECO:0000259" key="2">
    <source>
        <dbReference type="PROSITE" id="PS51263"/>
    </source>
</evidence>
<accession>Q54QG8</accession>
<dbReference type="KEGG" id="ddi:DDB_G0283837"/>
<organism evidence="3 4">
    <name type="scientific">Dictyostelium discoideum</name>
    <name type="common">Social amoeba</name>
    <dbReference type="NCBI Taxonomy" id="44689"/>
    <lineage>
        <taxon>Eukaryota</taxon>
        <taxon>Amoebozoa</taxon>
        <taxon>Evosea</taxon>
        <taxon>Eumycetozoa</taxon>
        <taxon>Dictyostelia</taxon>
        <taxon>Dictyosteliales</taxon>
        <taxon>Dictyosteliaceae</taxon>
        <taxon>Dictyostelium</taxon>
    </lineage>
</organism>
<feature type="compositionally biased region" description="Low complexity" evidence="1">
    <location>
        <begin position="349"/>
        <end position="390"/>
    </location>
</feature>
<dbReference type="GO" id="GO:0030833">
    <property type="term" value="P:regulation of actin filament polymerization"/>
    <property type="evidence" value="ECO:0000318"/>
    <property type="project" value="GO_Central"/>
</dbReference>
<dbReference type="eggNOG" id="ENOG502RGMB">
    <property type="taxonomic scope" value="Eukaryota"/>
</dbReference>
<dbReference type="STRING" id="44689.Q54QG8"/>
<dbReference type="PANTHER" id="PTHR10829:SF54">
    <property type="entry name" value="ADF-H DOMAIN-CONTAINING PROTEIN"/>
    <property type="match status" value="1"/>
</dbReference>
<dbReference type="SUPFAM" id="SSF55753">
    <property type="entry name" value="Actin depolymerizing proteins"/>
    <property type="match status" value="1"/>
</dbReference>
<dbReference type="FunCoup" id="Q54QG8">
    <property type="interactions" value="386"/>
</dbReference>
<dbReference type="CDD" id="cd11282">
    <property type="entry name" value="ADF_coactosin_like"/>
    <property type="match status" value="1"/>
</dbReference>
<dbReference type="PANTHER" id="PTHR10829">
    <property type="entry name" value="CORTACTIN AND DREBRIN"/>
    <property type="match status" value="1"/>
</dbReference>
<dbReference type="PaxDb" id="44689-DDB0232261"/>
<dbReference type="Pfam" id="PF00241">
    <property type="entry name" value="Cofilin_ADF"/>
    <property type="match status" value="1"/>
</dbReference>
<comment type="caution">
    <text evidence="3">The sequence shown here is derived from an EMBL/GenBank/DDBJ whole genome shotgun (WGS) entry which is preliminary data.</text>
</comment>
<dbReference type="Proteomes" id="UP000002195">
    <property type="component" value="Unassembled WGS sequence"/>
</dbReference>
<gene>
    <name evidence="3" type="ORF">DDB_G0283837</name>
</gene>
<dbReference type="Gene3D" id="3.40.20.10">
    <property type="entry name" value="Severin"/>
    <property type="match status" value="1"/>
</dbReference>
<protein>
    <recommendedName>
        <fullName evidence="2">ADF-H domain-containing protein</fullName>
    </recommendedName>
</protein>
<dbReference type="InParanoid" id="Q54QG8"/>
<dbReference type="GO" id="GO:0030427">
    <property type="term" value="C:site of polarized growth"/>
    <property type="evidence" value="ECO:0000318"/>
    <property type="project" value="GO_Central"/>
</dbReference>
<proteinExistence type="predicted"/>
<dbReference type="GO" id="GO:0051015">
    <property type="term" value="F:actin filament binding"/>
    <property type="evidence" value="ECO:0000318"/>
    <property type="project" value="GO_Central"/>
</dbReference>
<feature type="domain" description="ADF-H" evidence="2">
    <location>
        <begin position="455"/>
        <end position="592"/>
    </location>
</feature>
<dbReference type="SMR" id="Q54QG8"/>
<evidence type="ECO:0000313" key="4">
    <source>
        <dbReference type="Proteomes" id="UP000002195"/>
    </source>
</evidence>
<evidence type="ECO:0000256" key="1">
    <source>
        <dbReference type="SAM" id="MobiDB-lite"/>
    </source>
</evidence>
<sequence length="619" mass="70274">MNSLSQGKFISLIKKNKWTIFENDLNIIRCGSTISELCTSFKFNSCLNIIIHETVNTNIVTPKVLQNPNNKVFTENDNAGPSFIIAYYEGPNCKPLEKQQFHDSFLNLIKMLSKKIKIKKVFNFCQQYKQDQLFEQHLKKYSFKSSFFNKNQNQNQHCENNISDIINRIGDKESIVFNSPNSYDSISFSLLSNIVDVKPLLKHGSIFVYKKNYKDLIYVLLEEPISKSSSAIQKIKSNLLFQYIYIFLTESNKFNIEVIKLTSQLQVNSLEEIISSNSYHDGYHSIQSPGGFSLSNSSMGGCRRIFRGSSCFSVPLISPSLSLKSSTENSPNLKKRVSPHSYSPIVSKNSINNNNNNNNYNNNNNNNNNNNKKGNSINENNENNNNNEEYTLTSPSAISNINLETLSSNRLSPAISLKSSRSSNYMFTLPLSPTSNTIEHVKDNQGNEITKINQVSYIEPHIMFKAFQEFNERKINWLLVGYEGKNMKLVGKGVNGLPELKQQLNESKAYFGVVGITFSDSRNFGNNTNTLTYKGLFIEWLGNNSCTRERAMIGSHSPAVTLLFKQKSAIHCDLRCDDIDDLSEDYVLQKVTSFRQEIQFKKVVNSLTTSSNNLIETVI</sequence>
<feature type="compositionally biased region" description="Low complexity" evidence="1">
    <location>
        <begin position="322"/>
        <end position="331"/>
    </location>
</feature>
<dbReference type="EMBL" id="AAFI02000057">
    <property type="protein sequence ID" value="EAL65533.1"/>
    <property type="molecule type" value="Genomic_DNA"/>
</dbReference>
<dbReference type="dictyBase" id="DDB_G0283837"/>
<dbReference type="AlphaFoldDB" id="Q54QG8"/>
<dbReference type="SMART" id="SM00102">
    <property type="entry name" value="ADF"/>
    <property type="match status" value="1"/>
</dbReference>
<dbReference type="GO" id="GO:0030864">
    <property type="term" value="C:cortical actin cytoskeleton"/>
    <property type="evidence" value="ECO:0000318"/>
    <property type="project" value="GO_Central"/>
</dbReference>
<dbReference type="RefSeq" id="XP_638903.1">
    <property type="nucleotide sequence ID" value="XM_633811.1"/>
</dbReference>
<keyword evidence="4" id="KW-1185">Reference proteome</keyword>
<dbReference type="InterPro" id="IPR029006">
    <property type="entry name" value="ADF-H/Gelsolin-like_dom_sf"/>
</dbReference>
<dbReference type="HOGENOM" id="CLU_441749_0_0_1"/>
<dbReference type="PROSITE" id="PS51263">
    <property type="entry name" value="ADF_H"/>
    <property type="match status" value="1"/>
</dbReference>
<reference evidence="3 4" key="1">
    <citation type="journal article" date="2005" name="Nature">
        <title>The genome of the social amoeba Dictyostelium discoideum.</title>
        <authorList>
            <consortium name="The Dictyostelium discoideum Sequencing Consortium"/>
            <person name="Eichinger L."/>
            <person name="Pachebat J.A."/>
            <person name="Glockner G."/>
            <person name="Rajandream M.A."/>
            <person name="Sucgang R."/>
            <person name="Berriman M."/>
            <person name="Song J."/>
            <person name="Olsen R."/>
            <person name="Szafranski K."/>
            <person name="Xu Q."/>
            <person name="Tunggal B."/>
            <person name="Kummerfeld S."/>
            <person name="Madera M."/>
            <person name="Konfortov B.A."/>
            <person name="Rivero F."/>
            <person name="Bankier A.T."/>
            <person name="Lehmann R."/>
            <person name="Hamlin N."/>
            <person name="Davies R."/>
            <person name="Gaudet P."/>
            <person name="Fey P."/>
            <person name="Pilcher K."/>
            <person name="Chen G."/>
            <person name="Saunders D."/>
            <person name="Sodergren E."/>
            <person name="Davis P."/>
            <person name="Kerhornou A."/>
            <person name="Nie X."/>
            <person name="Hall N."/>
            <person name="Anjard C."/>
            <person name="Hemphill L."/>
            <person name="Bason N."/>
            <person name="Farbrother P."/>
            <person name="Desany B."/>
            <person name="Just E."/>
            <person name="Morio T."/>
            <person name="Rost R."/>
            <person name="Churcher C."/>
            <person name="Cooper J."/>
            <person name="Haydock S."/>
            <person name="van Driessche N."/>
            <person name="Cronin A."/>
            <person name="Goodhead I."/>
            <person name="Muzny D."/>
            <person name="Mourier T."/>
            <person name="Pain A."/>
            <person name="Lu M."/>
            <person name="Harper D."/>
            <person name="Lindsay R."/>
            <person name="Hauser H."/>
            <person name="James K."/>
            <person name="Quiles M."/>
            <person name="Madan Babu M."/>
            <person name="Saito T."/>
            <person name="Buchrieser C."/>
            <person name="Wardroper A."/>
            <person name="Felder M."/>
            <person name="Thangavelu M."/>
            <person name="Johnson D."/>
            <person name="Knights A."/>
            <person name="Loulseged H."/>
            <person name="Mungall K."/>
            <person name="Oliver K."/>
            <person name="Price C."/>
            <person name="Quail M.A."/>
            <person name="Urushihara H."/>
            <person name="Hernandez J."/>
            <person name="Rabbinowitsch E."/>
            <person name="Steffen D."/>
            <person name="Sanders M."/>
            <person name="Ma J."/>
            <person name="Kohara Y."/>
            <person name="Sharp S."/>
            <person name="Simmonds M."/>
            <person name="Spiegler S."/>
            <person name="Tivey A."/>
            <person name="Sugano S."/>
            <person name="White B."/>
            <person name="Walker D."/>
            <person name="Woodward J."/>
            <person name="Winckler T."/>
            <person name="Tanaka Y."/>
            <person name="Shaulsky G."/>
            <person name="Schleicher M."/>
            <person name="Weinstock G."/>
            <person name="Rosenthal A."/>
            <person name="Cox E.C."/>
            <person name="Chisholm R.L."/>
            <person name="Gibbs R."/>
            <person name="Loomis W.F."/>
            <person name="Platzer M."/>
            <person name="Kay R.R."/>
            <person name="Williams J."/>
            <person name="Dear P.H."/>
            <person name="Noegel A.A."/>
            <person name="Barrell B."/>
            <person name="Kuspa A."/>
        </authorList>
    </citation>
    <scope>NUCLEOTIDE SEQUENCE [LARGE SCALE GENOMIC DNA]</scope>
    <source>
        <strain evidence="3 4">AX4</strain>
    </source>
</reference>
<dbReference type="VEuPathDB" id="AmoebaDB:DDB_G0283837"/>
<evidence type="ECO:0000313" key="3">
    <source>
        <dbReference type="EMBL" id="EAL65533.1"/>
    </source>
</evidence>
<dbReference type="InterPro" id="IPR002108">
    <property type="entry name" value="ADF-H"/>
</dbReference>